<reference evidence="2" key="1">
    <citation type="submission" date="2013-10" db="EMBL/GenBank/DDBJ databases">
        <title>Genome sequencing of Onchocerca volvulus.</title>
        <authorList>
            <person name="Cotton J."/>
            <person name="Tsai J."/>
            <person name="Stanley E."/>
            <person name="Tracey A."/>
            <person name="Holroyd N."/>
            <person name="Lustigman S."/>
            <person name="Berriman M."/>
        </authorList>
    </citation>
    <scope>NUCLEOTIDE SEQUENCE</scope>
</reference>
<dbReference type="EMBL" id="CMVM020000127">
    <property type="status" value="NOT_ANNOTATED_CDS"/>
    <property type="molecule type" value="Genomic_DNA"/>
</dbReference>
<protein>
    <submittedName>
        <fullName evidence="1">Uncharacterized protein</fullName>
    </submittedName>
</protein>
<sequence length="59" mass="6961">MSKSSNNIDRQKVKIFQEVFQRLYSAYDSCYYPTICYPNVLYVLKSSHILYANNAMLID</sequence>
<accession>A0A8R1TTL2</accession>
<keyword evidence="2" id="KW-1185">Reference proteome</keyword>
<dbReference type="EnsemblMetazoa" id="OVOC4154.1">
    <property type="protein sequence ID" value="OVOC4154.1"/>
    <property type="gene ID" value="WBGene00240963"/>
</dbReference>
<dbReference type="Proteomes" id="UP000024404">
    <property type="component" value="Unassembled WGS sequence"/>
</dbReference>
<proteinExistence type="predicted"/>
<dbReference type="AlphaFoldDB" id="A0A8R1TTL2"/>
<evidence type="ECO:0000313" key="2">
    <source>
        <dbReference type="Proteomes" id="UP000024404"/>
    </source>
</evidence>
<reference evidence="1" key="2">
    <citation type="submission" date="2022-06" db="UniProtKB">
        <authorList>
            <consortium name="EnsemblMetazoa"/>
        </authorList>
    </citation>
    <scope>IDENTIFICATION</scope>
</reference>
<name>A0A8R1TTL2_ONCVO</name>
<organism evidence="1 2">
    <name type="scientific">Onchocerca volvulus</name>
    <dbReference type="NCBI Taxonomy" id="6282"/>
    <lineage>
        <taxon>Eukaryota</taxon>
        <taxon>Metazoa</taxon>
        <taxon>Ecdysozoa</taxon>
        <taxon>Nematoda</taxon>
        <taxon>Chromadorea</taxon>
        <taxon>Rhabditida</taxon>
        <taxon>Spirurina</taxon>
        <taxon>Spiruromorpha</taxon>
        <taxon>Filarioidea</taxon>
        <taxon>Onchocercidae</taxon>
        <taxon>Onchocerca</taxon>
    </lineage>
</organism>
<evidence type="ECO:0000313" key="1">
    <source>
        <dbReference type="EnsemblMetazoa" id="OVOC4154.1"/>
    </source>
</evidence>